<protein>
    <submittedName>
        <fullName evidence="11">Subtilase family protein</fullName>
    </submittedName>
</protein>
<dbReference type="InterPro" id="IPR023827">
    <property type="entry name" value="Peptidase_S8_Asp-AS"/>
</dbReference>
<feature type="active site" description="Charge relay system" evidence="5 6">
    <location>
        <position position="545"/>
    </location>
</feature>
<evidence type="ECO:0000256" key="4">
    <source>
        <dbReference type="ARBA" id="ARBA00022825"/>
    </source>
</evidence>
<evidence type="ECO:0000256" key="8">
    <source>
        <dbReference type="SAM" id="MobiDB-lite"/>
    </source>
</evidence>
<dbReference type="InterPro" id="IPR022398">
    <property type="entry name" value="Peptidase_S8_His-AS"/>
</dbReference>
<dbReference type="PROSITE" id="PS51892">
    <property type="entry name" value="SUBTILASE"/>
    <property type="match status" value="1"/>
</dbReference>
<feature type="region of interest" description="Disordered" evidence="8">
    <location>
        <begin position="1"/>
        <end position="25"/>
    </location>
</feature>
<proteinExistence type="inferred from homology"/>
<evidence type="ECO:0000256" key="7">
    <source>
        <dbReference type="RuleBase" id="RU003355"/>
    </source>
</evidence>
<dbReference type="InterPro" id="IPR034045">
    <property type="entry name" value="Pep_S8_CspA-like"/>
</dbReference>
<sequence>MTKKNRSREIKTEKSEQKRRQWDVKGECSMSQKAENLLNLALDATAEEREKSLELDVGYNPIDREWDLIVRYSGNLDAVRALGAAVTELSNGYAIVTIGEDRIDQLVLLPQIEYVEKPKRLFFQVANGRRVSCINAVTRPPFSLSGDGVIVAILDSGIDYSNRDFRNEDGTTRIMALWDQTIAGSPPEGYLIGTEYPAQQINEALQKEREDQRRAVVPSQDTSGHGTSVAGIAAGNGAASPGAQFAGMAPKSPLLVVKLGSPRKEGFPRTTELMQGLDYVVRKAQQAGMPVAVNISFGNTYGSHDGSSLLERFIDDIADNWKNVICIGSGNEGTSAGHVSGRLEADSVQQIQLAVQEREPTVSIQVWKYYEDEVRISLISPSGVQVGSFEQRLGSQRFLLGQTEILLYYGEPSPYSTRQEVYIDLLPRQSYIDSGIWNIVLESGTVTTGAYEMWLPSQSALNVGTAFLKPSSELTQTIPSTAGRAVTVGAYNALDFSYADFSGRGPRIDNPVLQSNISKPDLAAPGVNITAPVAGGGYGEVTGTSFATPFVTGSAALLMEWGIVQGNDRYLYGEKVKAYLRSGAKQLPGFTEYPNSNVGWGALCVKDSLPV</sequence>
<feature type="active site" description="Charge relay system" evidence="5 6">
    <location>
        <position position="225"/>
    </location>
</feature>
<dbReference type="CDD" id="cd07478">
    <property type="entry name" value="Peptidases_S8_CspA-like"/>
    <property type="match status" value="1"/>
</dbReference>
<feature type="domain" description="Peptidase S8/S53" evidence="9">
    <location>
        <begin position="146"/>
        <end position="333"/>
    </location>
</feature>
<dbReference type="PANTHER" id="PTHR43806:SF11">
    <property type="entry name" value="CEREVISIN-RELATED"/>
    <property type="match status" value="1"/>
</dbReference>
<evidence type="ECO:0000256" key="5">
    <source>
        <dbReference type="PIRSR" id="PIRSR615500-1"/>
    </source>
</evidence>
<dbReference type="InterPro" id="IPR023828">
    <property type="entry name" value="Peptidase_S8_Ser-AS"/>
</dbReference>
<comment type="similarity">
    <text evidence="1 6 7">Belongs to the peptidase S8 family.</text>
</comment>
<dbReference type="PIRSF" id="PIRSF037894">
    <property type="entry name" value="Subtilisin_rel_CspABC"/>
    <property type="match status" value="1"/>
</dbReference>
<evidence type="ECO:0000256" key="1">
    <source>
        <dbReference type="ARBA" id="ARBA00011073"/>
    </source>
</evidence>
<dbReference type="InterPro" id="IPR017310">
    <property type="entry name" value="Pept_S8A_subtilisin_clostridia"/>
</dbReference>
<evidence type="ECO:0000313" key="12">
    <source>
        <dbReference type="Proteomes" id="UP000184301"/>
    </source>
</evidence>
<dbReference type="PROSITE" id="PS00136">
    <property type="entry name" value="SUBTILASE_ASP"/>
    <property type="match status" value="1"/>
</dbReference>
<dbReference type="GO" id="GO:0006508">
    <property type="term" value="P:proteolysis"/>
    <property type="evidence" value="ECO:0007669"/>
    <property type="project" value="UniProtKB-KW"/>
</dbReference>
<dbReference type="PANTHER" id="PTHR43806">
    <property type="entry name" value="PEPTIDASE S8"/>
    <property type="match status" value="1"/>
</dbReference>
<dbReference type="Pfam" id="PF00082">
    <property type="entry name" value="Peptidase_S8"/>
    <property type="match status" value="2"/>
</dbReference>
<dbReference type="InterPro" id="IPR050131">
    <property type="entry name" value="Peptidase_S8_subtilisin-like"/>
</dbReference>
<dbReference type="PRINTS" id="PR00723">
    <property type="entry name" value="SUBTILISIN"/>
</dbReference>
<evidence type="ECO:0000256" key="2">
    <source>
        <dbReference type="ARBA" id="ARBA00022670"/>
    </source>
</evidence>
<dbReference type="PROSITE" id="PS00137">
    <property type="entry name" value="SUBTILASE_HIS"/>
    <property type="match status" value="1"/>
</dbReference>
<feature type="domain" description="Csp protease B prodomain" evidence="10">
    <location>
        <begin position="32"/>
        <end position="119"/>
    </location>
</feature>
<organism evidence="11 12">
    <name type="scientific">Hespellia stercorisuis DSM 15480</name>
    <dbReference type="NCBI Taxonomy" id="1121950"/>
    <lineage>
        <taxon>Bacteria</taxon>
        <taxon>Bacillati</taxon>
        <taxon>Bacillota</taxon>
        <taxon>Clostridia</taxon>
        <taxon>Lachnospirales</taxon>
        <taxon>Lachnospiraceae</taxon>
        <taxon>Hespellia</taxon>
    </lineage>
</organism>
<gene>
    <name evidence="11" type="ORF">SAMN02745243_01420</name>
</gene>
<keyword evidence="3 6" id="KW-0378">Hydrolase</keyword>
<evidence type="ECO:0000259" key="9">
    <source>
        <dbReference type="Pfam" id="PF00082"/>
    </source>
</evidence>
<dbReference type="InterPro" id="IPR015500">
    <property type="entry name" value="Peptidase_S8_subtilisin-rel"/>
</dbReference>
<evidence type="ECO:0000313" key="11">
    <source>
        <dbReference type="EMBL" id="SHJ80128.1"/>
    </source>
</evidence>
<dbReference type="SUPFAM" id="SSF52743">
    <property type="entry name" value="Subtilisin-like"/>
    <property type="match status" value="1"/>
</dbReference>
<dbReference type="Gene3D" id="3.40.50.200">
    <property type="entry name" value="Peptidase S8/S53 domain"/>
    <property type="match status" value="1"/>
</dbReference>
<dbReference type="PROSITE" id="PS00138">
    <property type="entry name" value="SUBTILASE_SER"/>
    <property type="match status" value="1"/>
</dbReference>
<feature type="compositionally biased region" description="Basic and acidic residues" evidence="8">
    <location>
        <begin position="7"/>
        <end position="25"/>
    </location>
</feature>
<dbReference type="STRING" id="1121950.SAMN02745243_01420"/>
<dbReference type="GO" id="GO:0004252">
    <property type="term" value="F:serine-type endopeptidase activity"/>
    <property type="evidence" value="ECO:0007669"/>
    <property type="project" value="UniProtKB-UniRule"/>
</dbReference>
<feature type="domain" description="Peptidase S8/S53" evidence="9">
    <location>
        <begin position="471"/>
        <end position="601"/>
    </location>
</feature>
<evidence type="ECO:0000256" key="6">
    <source>
        <dbReference type="PROSITE-ProRule" id="PRU01240"/>
    </source>
</evidence>
<feature type="active site" description="Charge relay system" evidence="5 6">
    <location>
        <position position="155"/>
    </location>
</feature>
<dbReference type="Proteomes" id="UP000184301">
    <property type="component" value="Unassembled WGS sequence"/>
</dbReference>
<dbReference type="InterPro" id="IPR041365">
    <property type="entry name" value="CspB_prodomain"/>
</dbReference>
<dbReference type="EMBL" id="FQZY01000017">
    <property type="protein sequence ID" value="SHJ80128.1"/>
    <property type="molecule type" value="Genomic_DNA"/>
</dbReference>
<name>A0A1M6M9I0_9FIRM</name>
<dbReference type="Gene3D" id="3.30.70.2980">
    <property type="match status" value="1"/>
</dbReference>
<dbReference type="InterPro" id="IPR000209">
    <property type="entry name" value="Peptidase_S8/S53_dom"/>
</dbReference>
<keyword evidence="4 6" id="KW-0720">Serine protease</keyword>
<evidence type="ECO:0000259" key="10">
    <source>
        <dbReference type="Pfam" id="PF18425"/>
    </source>
</evidence>
<dbReference type="Gene3D" id="2.60.120.1290">
    <property type="match status" value="1"/>
</dbReference>
<reference evidence="11 12" key="1">
    <citation type="submission" date="2016-11" db="EMBL/GenBank/DDBJ databases">
        <authorList>
            <person name="Jaros S."/>
            <person name="Januszkiewicz K."/>
            <person name="Wedrychowicz H."/>
        </authorList>
    </citation>
    <scope>NUCLEOTIDE SEQUENCE [LARGE SCALE GENOMIC DNA]</scope>
    <source>
        <strain evidence="11 12">DSM 15480</strain>
    </source>
</reference>
<evidence type="ECO:0000256" key="3">
    <source>
        <dbReference type="ARBA" id="ARBA00022801"/>
    </source>
</evidence>
<dbReference type="AlphaFoldDB" id="A0A1M6M9I0"/>
<dbReference type="InterPro" id="IPR036852">
    <property type="entry name" value="Peptidase_S8/S53_dom_sf"/>
</dbReference>
<dbReference type="Pfam" id="PF18425">
    <property type="entry name" value="CspB_prodomain"/>
    <property type="match status" value="1"/>
</dbReference>
<accession>A0A1M6M9I0</accession>
<keyword evidence="2 6" id="KW-0645">Protease</keyword>
<keyword evidence="12" id="KW-1185">Reference proteome</keyword>